<reference evidence="1" key="2">
    <citation type="submission" date="2020-09" db="EMBL/GenBank/DDBJ databases">
        <authorList>
            <person name="Sun Q."/>
            <person name="Ohkuma M."/>
        </authorList>
    </citation>
    <scope>NUCLEOTIDE SEQUENCE</scope>
    <source>
        <strain evidence="1">JCM 3091</strain>
    </source>
</reference>
<organism evidence="1 2">
    <name type="scientific">Pilimelia terevasa</name>
    <dbReference type="NCBI Taxonomy" id="53372"/>
    <lineage>
        <taxon>Bacteria</taxon>
        <taxon>Bacillati</taxon>
        <taxon>Actinomycetota</taxon>
        <taxon>Actinomycetes</taxon>
        <taxon>Micromonosporales</taxon>
        <taxon>Micromonosporaceae</taxon>
        <taxon>Pilimelia</taxon>
    </lineage>
</organism>
<gene>
    <name evidence="1" type="ORF">GCM10010124_26220</name>
</gene>
<dbReference type="AlphaFoldDB" id="A0A8J3BQV6"/>
<proteinExistence type="predicted"/>
<protein>
    <submittedName>
        <fullName evidence="1">Uncharacterized protein</fullName>
    </submittedName>
</protein>
<name>A0A8J3BQV6_9ACTN</name>
<evidence type="ECO:0000313" key="1">
    <source>
        <dbReference type="EMBL" id="GGK32178.1"/>
    </source>
</evidence>
<accession>A0A8J3BQV6</accession>
<dbReference type="RefSeq" id="WP_189114571.1">
    <property type="nucleotide sequence ID" value="NZ_BMQC01000008.1"/>
</dbReference>
<evidence type="ECO:0000313" key="2">
    <source>
        <dbReference type="Proteomes" id="UP000662200"/>
    </source>
</evidence>
<comment type="caution">
    <text evidence="1">The sequence shown here is derived from an EMBL/GenBank/DDBJ whole genome shotgun (WGS) entry which is preliminary data.</text>
</comment>
<reference evidence="1" key="1">
    <citation type="journal article" date="2014" name="Int. J. Syst. Evol. Microbiol.">
        <title>Complete genome sequence of Corynebacterium casei LMG S-19264T (=DSM 44701T), isolated from a smear-ripened cheese.</title>
        <authorList>
            <consortium name="US DOE Joint Genome Institute (JGI-PGF)"/>
            <person name="Walter F."/>
            <person name="Albersmeier A."/>
            <person name="Kalinowski J."/>
            <person name="Ruckert C."/>
        </authorList>
    </citation>
    <scope>NUCLEOTIDE SEQUENCE</scope>
    <source>
        <strain evidence="1">JCM 3091</strain>
    </source>
</reference>
<keyword evidence="2" id="KW-1185">Reference proteome</keyword>
<sequence>MARIRMCDADRETYGGPEWLGFNLATLTDDTDLGELEAIEAATDTVLAVAVAEPAGVRAIRLWLWIGLRNAGVNVEWAKFRPKVLRVAWEAGDALPPDGGPPSTDPSPSS</sequence>
<dbReference type="Proteomes" id="UP000662200">
    <property type="component" value="Unassembled WGS sequence"/>
</dbReference>
<dbReference type="EMBL" id="BMQC01000008">
    <property type="protein sequence ID" value="GGK32178.1"/>
    <property type="molecule type" value="Genomic_DNA"/>
</dbReference>